<evidence type="ECO:0000313" key="4">
    <source>
        <dbReference type="Proteomes" id="UP001470230"/>
    </source>
</evidence>
<keyword evidence="4" id="KW-1185">Reference proteome</keyword>
<feature type="compositionally biased region" description="Low complexity" evidence="2">
    <location>
        <begin position="838"/>
        <end position="853"/>
    </location>
</feature>
<reference evidence="3 4" key="1">
    <citation type="submission" date="2024-04" db="EMBL/GenBank/DDBJ databases">
        <title>Tritrichomonas musculus Genome.</title>
        <authorList>
            <person name="Alves-Ferreira E."/>
            <person name="Grigg M."/>
            <person name="Lorenzi H."/>
            <person name="Galac M."/>
        </authorList>
    </citation>
    <scope>NUCLEOTIDE SEQUENCE [LARGE SCALE GENOMIC DNA]</scope>
    <source>
        <strain evidence="3 4">EAF2021</strain>
    </source>
</reference>
<evidence type="ECO:0000313" key="3">
    <source>
        <dbReference type="EMBL" id="KAK8839706.1"/>
    </source>
</evidence>
<feature type="coiled-coil region" evidence="1">
    <location>
        <begin position="226"/>
        <end position="467"/>
    </location>
</feature>
<name>A0ABR2H1K6_9EUKA</name>
<gene>
    <name evidence="3" type="ORF">M9Y10_031410</name>
</gene>
<accession>A0ABR2H1K6</accession>
<feature type="compositionally biased region" description="Polar residues" evidence="2">
    <location>
        <begin position="609"/>
        <end position="618"/>
    </location>
</feature>
<feature type="compositionally biased region" description="Low complexity" evidence="2">
    <location>
        <begin position="554"/>
        <end position="567"/>
    </location>
</feature>
<protein>
    <submittedName>
        <fullName evidence="3">Uncharacterized protein</fullName>
    </submittedName>
</protein>
<sequence>MENQTSFELRLNLKSFQIPSQFDRLTKVASKIYNCLVFNPSHQYYVESNVSENVFKSFLNYWIKEEIPNINISNFFEYHNLSQEFNLLTDIIEKKKGEYGDDLQFFNGLLEQDNENRSDYEKQISENLDNYLDNYGPEIMKLPIQSLFNIFNHPERKLTKHNLAYNLIKIEFIRSNDQNIFVLLPSLDSTKISQENLEDSLCSCHLRNGMMPKIESYCFANQFEKQLQMEKEIAELQSLLKDQQSKLEQFITSMTSFMSLQNKKFDDLNAHMKEQEDKNSSEFDEIKEQINEQENKRDSQIDAINKNIKEKEDQITKEIDEIKKQIKEQEDKNCSQIDDIKVQIIEQEDKRVDQIINIREQINDQGEEIISRISKINEQISDQAGDIEEIKSSNEKNTNEINDLKKQLREQEEQNTNEINKINNLISNEIEGIKEKYLKQEKFDKEIKKIKELISNQESEIESIEESFSDDFEDLRNEIKWQKDAIFQYEEKQETSIIEFKKSCSDSMKKTENKVDILGRKINLLLLAIKKGTKKTSKDQINQNIKPGVNVPMINISSIPSTSTNDSEFSSPRTSMQNKQSNSKQSTNSPLINAQNREAPKYSQKMDTKSISINNSGNKLGPKSTNNREDDNDLLSNYNEFYSPRILQTKSQPFSRSAKNTRTVDSPTNINQNNETESRPQKSNLSNMSQSSDADAKEEPKLLNESKSEEKERNDLFSNYNEFYSPRLSKEKLNSSMKPSMRPTKSLFNDDQKRDAPNNSPNHSTSKSQMNDSDSSNKNREKPRKIKSSPFDSSDDDEDTLSSLFGKMKQIHLHPPSYYLNNKKKENSSSGPNSLRNSNSDSSESSDSFFKTSSDSDDLYEKIFSNDNKNDK</sequence>
<feature type="compositionally biased region" description="Low complexity" evidence="2">
    <location>
        <begin position="574"/>
        <end position="589"/>
    </location>
</feature>
<evidence type="ECO:0000256" key="2">
    <source>
        <dbReference type="SAM" id="MobiDB-lite"/>
    </source>
</evidence>
<dbReference type="Proteomes" id="UP001470230">
    <property type="component" value="Unassembled WGS sequence"/>
</dbReference>
<keyword evidence="1" id="KW-0175">Coiled coil</keyword>
<comment type="caution">
    <text evidence="3">The sequence shown here is derived from an EMBL/GenBank/DDBJ whole genome shotgun (WGS) entry which is preliminary data.</text>
</comment>
<dbReference type="EMBL" id="JAPFFF010000050">
    <property type="protein sequence ID" value="KAK8839706.1"/>
    <property type="molecule type" value="Genomic_DNA"/>
</dbReference>
<proteinExistence type="predicted"/>
<feature type="compositionally biased region" description="Polar residues" evidence="2">
    <location>
        <begin position="634"/>
        <end position="693"/>
    </location>
</feature>
<feature type="compositionally biased region" description="Basic and acidic residues" evidence="2">
    <location>
        <begin position="598"/>
        <end position="608"/>
    </location>
</feature>
<feature type="compositionally biased region" description="Basic and acidic residues" evidence="2">
    <location>
        <begin position="694"/>
        <end position="715"/>
    </location>
</feature>
<feature type="compositionally biased region" description="Polar residues" evidence="2">
    <location>
        <begin position="828"/>
        <end position="837"/>
    </location>
</feature>
<feature type="region of interest" description="Disordered" evidence="2">
    <location>
        <begin position="551"/>
        <end position="872"/>
    </location>
</feature>
<evidence type="ECO:0000256" key="1">
    <source>
        <dbReference type="SAM" id="Coils"/>
    </source>
</evidence>
<feature type="compositionally biased region" description="Polar residues" evidence="2">
    <location>
        <begin position="757"/>
        <end position="774"/>
    </location>
</feature>
<organism evidence="3 4">
    <name type="scientific">Tritrichomonas musculus</name>
    <dbReference type="NCBI Taxonomy" id="1915356"/>
    <lineage>
        <taxon>Eukaryota</taxon>
        <taxon>Metamonada</taxon>
        <taxon>Parabasalia</taxon>
        <taxon>Tritrichomonadida</taxon>
        <taxon>Tritrichomonadidae</taxon>
        <taxon>Tritrichomonas</taxon>
    </lineage>
</organism>